<dbReference type="EMBL" id="JAIMJA010000012">
    <property type="protein sequence ID" value="MCE2595740.1"/>
    <property type="molecule type" value="Genomic_DNA"/>
</dbReference>
<dbReference type="Pfam" id="PF09619">
    <property type="entry name" value="YscW"/>
    <property type="match status" value="1"/>
</dbReference>
<protein>
    <submittedName>
        <fullName evidence="3">META domain-containing protein</fullName>
    </submittedName>
</protein>
<feature type="domain" description="DUF306" evidence="2">
    <location>
        <begin position="173"/>
        <end position="283"/>
    </location>
</feature>
<organism evidence="3 4">
    <name type="scientific">Motilimonas cestriensis</name>
    <dbReference type="NCBI Taxonomy" id="2742685"/>
    <lineage>
        <taxon>Bacteria</taxon>
        <taxon>Pseudomonadati</taxon>
        <taxon>Pseudomonadota</taxon>
        <taxon>Gammaproteobacteria</taxon>
        <taxon>Alteromonadales</taxon>
        <taxon>Alteromonadales genera incertae sedis</taxon>
        <taxon>Motilimonas</taxon>
    </lineage>
</organism>
<sequence>MKRAKTITVASSVLLAASLLQGCNEKIEPNTPDAPAVNVTTTEIPQSTTKQGTPTETNQMKQLDTQVLYLDRSSLTPGSVVEVSLLDVSKTDTKADLLGQQSIKVQGGPPFALTLDYDVNEIKANHRYSLRATIKLNDALLYTSTEHLDPFANDAKQPFEIIVKQVAQTPVTAEFTNTYWKLMKIGDHHVPSFEGAREMFVQFMSQENQVRGFSGCNNFMGNYEVNGNQVSLTPLAGTRKMCVNGMEQEQAYLNAMADVASYGIAGETLTLHNASGEVVASFESRYMN</sequence>
<evidence type="ECO:0000256" key="1">
    <source>
        <dbReference type="SAM" id="SignalP"/>
    </source>
</evidence>
<dbReference type="RefSeq" id="WP_233053410.1">
    <property type="nucleotide sequence ID" value="NZ_JAIMJA010000012.1"/>
</dbReference>
<dbReference type="Pfam" id="PF03724">
    <property type="entry name" value="META"/>
    <property type="match status" value="1"/>
</dbReference>
<keyword evidence="1" id="KW-0732">Signal</keyword>
<dbReference type="InterPro" id="IPR038670">
    <property type="entry name" value="HslJ-like_sf"/>
</dbReference>
<evidence type="ECO:0000313" key="4">
    <source>
        <dbReference type="Proteomes" id="UP001201273"/>
    </source>
</evidence>
<feature type="chain" id="PRO_5046269550" evidence="1">
    <location>
        <begin position="23"/>
        <end position="288"/>
    </location>
</feature>
<dbReference type="Proteomes" id="UP001201273">
    <property type="component" value="Unassembled WGS sequence"/>
</dbReference>
<reference evidence="3 4" key="1">
    <citation type="journal article" date="2022" name="Environ. Microbiol. Rep.">
        <title>Eco-phylogenetic analyses reveal divergent evolution of vitamin B12 metabolism in the marine bacterial family 'Psychromonadaceae'.</title>
        <authorList>
            <person name="Jin X."/>
            <person name="Yang Y."/>
            <person name="Cao H."/>
            <person name="Gao B."/>
            <person name="Zhao Z."/>
        </authorList>
    </citation>
    <scope>NUCLEOTIDE SEQUENCE [LARGE SCALE GENOMIC DNA]</scope>
    <source>
        <strain evidence="3 4">MKS20</strain>
    </source>
</reference>
<dbReference type="Gene3D" id="2.40.128.270">
    <property type="match status" value="1"/>
</dbReference>
<evidence type="ECO:0000313" key="3">
    <source>
        <dbReference type="EMBL" id="MCE2595740.1"/>
    </source>
</evidence>
<dbReference type="InterPro" id="IPR053147">
    <property type="entry name" value="Hsp_HslJ-like"/>
</dbReference>
<feature type="signal peptide" evidence="1">
    <location>
        <begin position="1"/>
        <end position="22"/>
    </location>
</feature>
<proteinExistence type="predicted"/>
<accession>A0ABS8WBT7</accession>
<dbReference type="InterPro" id="IPR039366">
    <property type="entry name" value="Pilotin"/>
</dbReference>
<comment type="caution">
    <text evidence="3">The sequence shown here is derived from an EMBL/GenBank/DDBJ whole genome shotgun (WGS) entry which is preliminary data.</text>
</comment>
<keyword evidence="4" id="KW-1185">Reference proteome</keyword>
<gene>
    <name evidence="3" type="ORF">K6Y31_13045</name>
</gene>
<evidence type="ECO:0000259" key="2">
    <source>
        <dbReference type="Pfam" id="PF03724"/>
    </source>
</evidence>
<name>A0ABS8WBT7_9GAMM</name>
<dbReference type="PANTHER" id="PTHR35535:SF1">
    <property type="entry name" value="HEAT SHOCK PROTEIN HSLJ"/>
    <property type="match status" value="1"/>
</dbReference>
<dbReference type="PROSITE" id="PS51257">
    <property type="entry name" value="PROKAR_LIPOPROTEIN"/>
    <property type="match status" value="1"/>
</dbReference>
<dbReference type="InterPro" id="IPR005184">
    <property type="entry name" value="DUF306_Meta_HslJ"/>
</dbReference>
<dbReference type="PANTHER" id="PTHR35535">
    <property type="entry name" value="HEAT SHOCK PROTEIN HSLJ"/>
    <property type="match status" value="1"/>
</dbReference>